<keyword evidence="1" id="KW-0472">Membrane</keyword>
<feature type="transmembrane region" description="Helical" evidence="1">
    <location>
        <begin position="134"/>
        <end position="152"/>
    </location>
</feature>
<dbReference type="CDD" id="cd21807">
    <property type="entry name" value="ABC-2_lan_permease_MutE_EpiE-like"/>
    <property type="match status" value="1"/>
</dbReference>
<evidence type="ECO:0000313" key="2">
    <source>
        <dbReference type="EMBL" id="AEV67470.1"/>
    </source>
</evidence>
<dbReference type="RefSeq" id="WP_014254098.1">
    <property type="nucleotide sequence ID" value="NC_016627.1"/>
</dbReference>
<reference evidence="3" key="1">
    <citation type="submission" date="2011-12" db="EMBL/GenBank/DDBJ databases">
        <title>Complete sequence of Clostridium clariflavum DSM 19732.</title>
        <authorList>
            <consortium name="US DOE Joint Genome Institute"/>
            <person name="Lucas S."/>
            <person name="Han J."/>
            <person name="Lapidus A."/>
            <person name="Cheng J.-F."/>
            <person name="Goodwin L."/>
            <person name="Pitluck S."/>
            <person name="Peters L."/>
            <person name="Teshima H."/>
            <person name="Detter J.C."/>
            <person name="Han C."/>
            <person name="Tapia R."/>
            <person name="Land M."/>
            <person name="Hauser L."/>
            <person name="Kyrpides N."/>
            <person name="Ivanova N."/>
            <person name="Pagani I."/>
            <person name="Kitzmiller T."/>
            <person name="Lynd L."/>
            <person name="Izquierdo J."/>
            <person name="Woyke T."/>
        </authorList>
    </citation>
    <scope>NUCLEOTIDE SEQUENCE [LARGE SCALE GENOMIC DNA]</scope>
    <source>
        <strain evidence="3">DSM 19732 / NBRC 101661 / EBR45</strain>
    </source>
</reference>
<feature type="transmembrane region" description="Helical" evidence="1">
    <location>
        <begin position="164"/>
        <end position="182"/>
    </location>
</feature>
<feature type="transmembrane region" description="Helical" evidence="1">
    <location>
        <begin position="228"/>
        <end position="248"/>
    </location>
</feature>
<feature type="transmembrane region" description="Helical" evidence="1">
    <location>
        <begin position="56"/>
        <end position="74"/>
    </location>
</feature>
<evidence type="ECO:0000256" key="1">
    <source>
        <dbReference type="SAM" id="Phobius"/>
    </source>
</evidence>
<gene>
    <name evidence="2" type="ordered locus">Clocl_0770</name>
</gene>
<dbReference type="STRING" id="720554.Clocl_0770"/>
<keyword evidence="1" id="KW-1133">Transmembrane helix</keyword>
<feature type="transmembrane region" description="Helical" evidence="1">
    <location>
        <begin position="95"/>
        <end position="128"/>
    </location>
</feature>
<reference evidence="2 3" key="2">
    <citation type="journal article" date="2012" name="Stand. Genomic Sci.">
        <title>Complete Genome Sequence of Clostridium clariflavum DSM 19732.</title>
        <authorList>
            <person name="Izquierdo J.A."/>
            <person name="Goodwin L."/>
            <person name="Davenport K.W."/>
            <person name="Teshima H."/>
            <person name="Bruce D."/>
            <person name="Detter C."/>
            <person name="Tapia R."/>
            <person name="Han S."/>
            <person name="Land M."/>
            <person name="Hauser L."/>
            <person name="Jeffries C.D."/>
            <person name="Han J."/>
            <person name="Pitluck S."/>
            <person name="Nolan M."/>
            <person name="Chen A."/>
            <person name="Huntemann M."/>
            <person name="Mavromatis K."/>
            <person name="Mikhailova N."/>
            <person name="Liolios K."/>
            <person name="Woyke T."/>
            <person name="Lynd L.R."/>
        </authorList>
    </citation>
    <scope>NUCLEOTIDE SEQUENCE [LARGE SCALE GENOMIC DNA]</scope>
    <source>
        <strain evidence="3">DSM 19732 / NBRC 101661 / EBR45</strain>
    </source>
</reference>
<organism evidence="2 3">
    <name type="scientific">Acetivibrio clariflavus (strain DSM 19732 / NBRC 101661 / EBR45)</name>
    <name type="common">Clostridium clariflavum</name>
    <dbReference type="NCBI Taxonomy" id="720554"/>
    <lineage>
        <taxon>Bacteria</taxon>
        <taxon>Bacillati</taxon>
        <taxon>Bacillota</taxon>
        <taxon>Clostridia</taxon>
        <taxon>Eubacteriales</taxon>
        <taxon>Oscillospiraceae</taxon>
        <taxon>Acetivibrio</taxon>
    </lineage>
</organism>
<dbReference type="OrthoDB" id="9776525at2"/>
<dbReference type="NCBIfam" id="TIGR03732">
    <property type="entry name" value="lanti_perm_MutE"/>
    <property type="match status" value="1"/>
</dbReference>
<dbReference type="EMBL" id="CP003065">
    <property type="protein sequence ID" value="AEV67470.1"/>
    <property type="molecule type" value="Genomic_DNA"/>
</dbReference>
<proteinExistence type="predicted"/>
<dbReference type="Pfam" id="PF12730">
    <property type="entry name" value="ABC2_membrane_4"/>
    <property type="match status" value="1"/>
</dbReference>
<dbReference type="InterPro" id="IPR021205">
    <property type="entry name" value="Lanti_perm_SpaE/MutE/EpiE-like"/>
</dbReference>
<dbReference type="eggNOG" id="COG4200">
    <property type="taxonomic scope" value="Bacteria"/>
</dbReference>
<keyword evidence="3" id="KW-1185">Reference proteome</keyword>
<keyword evidence="1" id="KW-0812">Transmembrane</keyword>
<dbReference type="Proteomes" id="UP000005435">
    <property type="component" value="Chromosome"/>
</dbReference>
<sequence length="252" mass="28327" precursor="true">MIDMVKSELLKYKRTFMRKLIVFAPLFFVLYAIPQKLYIPADFIHPWYLLIDLVYNWWPVIFIPLGMALFAALIESQEKKAGNYRGLRAHNISPASIWISKIIVMAGHTFLTTIVLIIAILLCGFITAGGTIPWLELFAGAFVIWLVSLPLIPIQLCAATWKGTFFSMAIGFIGLIAGVLAAPKSYWLYVPWSWATRLMCPIIGVHPNGTLLSASDPLRDISVIPKGIMMSVVVFILFTMITSVWFTGREVK</sequence>
<evidence type="ECO:0000313" key="3">
    <source>
        <dbReference type="Proteomes" id="UP000005435"/>
    </source>
</evidence>
<name>G8LVB6_ACECE</name>
<dbReference type="KEGG" id="ccl:Clocl_0770"/>
<accession>G8LVB6</accession>
<dbReference type="AlphaFoldDB" id="G8LVB6"/>
<dbReference type="HOGENOM" id="CLU_077103_2_1_9"/>
<protein>
    <submittedName>
        <fullName evidence="2">Lantibiotic protection ABC transporter permease subunit, MutE/EpiE family</fullName>
    </submittedName>
</protein>